<proteinExistence type="inferred from homology"/>
<reference evidence="11 12" key="1">
    <citation type="journal article" date="2016" name="Nat. Microbiol.">
        <title>Genomic inference of the metabolism of cosmopolitan subsurface Archaea, Hadesarchaea.</title>
        <authorList>
            <person name="Baker B.J."/>
            <person name="Saw J.H."/>
            <person name="Lind A.E."/>
            <person name="Lazar C.S."/>
            <person name="Hinrichs K.-U."/>
            <person name="Teske A.P."/>
            <person name="Ettema T.J."/>
        </authorList>
    </citation>
    <scope>NUCLEOTIDE SEQUENCE [LARGE SCALE GENOMIC DNA]</scope>
</reference>
<evidence type="ECO:0000313" key="11">
    <source>
        <dbReference type="EMBL" id="KUO41092.1"/>
    </source>
</evidence>
<evidence type="ECO:0000256" key="5">
    <source>
        <dbReference type="ARBA" id="ARBA00022842"/>
    </source>
</evidence>
<evidence type="ECO:0000256" key="7">
    <source>
        <dbReference type="ARBA" id="ARBA00023065"/>
    </source>
</evidence>
<keyword evidence="4 9" id="KW-0812">Transmembrane</keyword>
<feature type="transmembrane region" description="Helical" evidence="9">
    <location>
        <begin position="91"/>
        <end position="116"/>
    </location>
</feature>
<dbReference type="InterPro" id="IPR045349">
    <property type="entry name" value="SLC41A1-3"/>
</dbReference>
<evidence type="ECO:0000256" key="8">
    <source>
        <dbReference type="ARBA" id="ARBA00023136"/>
    </source>
</evidence>
<evidence type="ECO:0000313" key="12">
    <source>
        <dbReference type="Proteomes" id="UP000074294"/>
    </source>
</evidence>
<evidence type="ECO:0000256" key="6">
    <source>
        <dbReference type="ARBA" id="ARBA00022989"/>
    </source>
</evidence>
<feature type="transmembrane region" description="Helical" evidence="9">
    <location>
        <begin position="123"/>
        <end position="154"/>
    </location>
</feature>
<dbReference type="STRING" id="1776334.APZ16_05785"/>
<keyword evidence="6 9" id="KW-1133">Transmembrane helix</keyword>
<protein>
    <recommendedName>
        <fullName evidence="10">SLC41A/MgtE integral membrane domain-containing protein</fullName>
    </recommendedName>
</protein>
<evidence type="ECO:0000256" key="9">
    <source>
        <dbReference type="SAM" id="Phobius"/>
    </source>
</evidence>
<keyword evidence="3" id="KW-0813">Transport</keyword>
<accession>A0A147JX75</accession>
<evidence type="ECO:0000256" key="1">
    <source>
        <dbReference type="ARBA" id="ARBA00004141"/>
    </source>
</evidence>
<dbReference type="Gene3D" id="1.10.357.20">
    <property type="entry name" value="SLC41 divalent cation transporters, integral membrane domain"/>
    <property type="match status" value="1"/>
</dbReference>
<comment type="caution">
    <text evidence="11">The sequence shown here is derived from an EMBL/GenBank/DDBJ whole genome shotgun (WGS) entry which is preliminary data.</text>
</comment>
<dbReference type="PANTHER" id="PTHR16228:SF7">
    <property type="entry name" value="SLC41A_MGTE INTEGRAL MEMBRANE DOMAIN-CONTAINING PROTEIN"/>
    <property type="match status" value="1"/>
</dbReference>
<evidence type="ECO:0000256" key="4">
    <source>
        <dbReference type="ARBA" id="ARBA00022692"/>
    </source>
</evidence>
<dbReference type="InterPro" id="IPR036739">
    <property type="entry name" value="SLC41_membr_dom_sf"/>
</dbReference>
<gene>
    <name evidence="11" type="ORF">APZ16_05785</name>
</gene>
<name>A0A147JX75_HADYE</name>
<evidence type="ECO:0000256" key="3">
    <source>
        <dbReference type="ARBA" id="ARBA00022448"/>
    </source>
</evidence>
<dbReference type="GO" id="GO:0016020">
    <property type="term" value="C:membrane"/>
    <property type="evidence" value="ECO:0007669"/>
    <property type="project" value="UniProtKB-SubCell"/>
</dbReference>
<dbReference type="EMBL" id="LQMQ01000028">
    <property type="protein sequence ID" value="KUO41092.1"/>
    <property type="molecule type" value="Genomic_DNA"/>
</dbReference>
<keyword evidence="5" id="KW-0460">Magnesium</keyword>
<dbReference type="GO" id="GO:0008324">
    <property type="term" value="F:monoatomic cation transmembrane transporter activity"/>
    <property type="evidence" value="ECO:0007669"/>
    <property type="project" value="InterPro"/>
</dbReference>
<dbReference type="AlphaFoldDB" id="A0A147JX75"/>
<sequence length="186" mass="19516">MPQSVNVRAIVIQGLSVLILCAIIEILTGNVMEGMQERITVTLPGLILVIPPLLDLRGNVNGALASRLGTALHTGIVEPKLSMTDELKINVVSSLILSLAASATIGVIASLIGLLFGMSIINFVALIIISVAAGFISGIILTALTVVISIFAYIRGWDPDNITAPLMATIGDLITMISIFIVVLFV</sequence>
<feature type="domain" description="SLC41A/MgtE integral membrane" evidence="10">
    <location>
        <begin position="50"/>
        <end position="181"/>
    </location>
</feature>
<dbReference type="Proteomes" id="UP000074294">
    <property type="component" value="Unassembled WGS sequence"/>
</dbReference>
<organism evidence="11 12">
    <name type="scientific">Hadarchaeum yellowstonense</name>
    <dbReference type="NCBI Taxonomy" id="1776334"/>
    <lineage>
        <taxon>Archaea</taxon>
        <taxon>Methanobacteriati</taxon>
        <taxon>Candidatus Hadarchaeota</taxon>
        <taxon>Candidatus Hadarchaeia</taxon>
        <taxon>Candidatus Hadarchaeales</taxon>
        <taxon>Candidatus Hadarchaeaceae</taxon>
        <taxon>Candidatus Hadarchaeum</taxon>
    </lineage>
</organism>
<keyword evidence="8 9" id="KW-0472">Membrane</keyword>
<evidence type="ECO:0000259" key="10">
    <source>
        <dbReference type="Pfam" id="PF01769"/>
    </source>
</evidence>
<feature type="transmembrane region" description="Helical" evidence="9">
    <location>
        <begin position="6"/>
        <end position="27"/>
    </location>
</feature>
<evidence type="ECO:0000256" key="2">
    <source>
        <dbReference type="ARBA" id="ARBA00009749"/>
    </source>
</evidence>
<dbReference type="PANTHER" id="PTHR16228">
    <property type="entry name" value="DIVALENT CATION TRANSPORTER SOLUTE CARRIER FAMILY 41"/>
    <property type="match status" value="1"/>
</dbReference>
<dbReference type="Pfam" id="PF01769">
    <property type="entry name" value="MgtE"/>
    <property type="match status" value="1"/>
</dbReference>
<dbReference type="InterPro" id="IPR006667">
    <property type="entry name" value="SLC41_membr_dom"/>
</dbReference>
<feature type="transmembrane region" description="Helical" evidence="9">
    <location>
        <begin position="166"/>
        <end position="185"/>
    </location>
</feature>
<comment type="similarity">
    <text evidence="2">Belongs to the SLC41A transporter family.</text>
</comment>
<dbReference type="SUPFAM" id="SSF161093">
    <property type="entry name" value="MgtE membrane domain-like"/>
    <property type="match status" value="1"/>
</dbReference>
<keyword evidence="7" id="KW-0406">Ion transport</keyword>
<comment type="subcellular location">
    <subcellularLocation>
        <location evidence="1">Membrane</location>
        <topology evidence="1">Multi-pass membrane protein</topology>
    </subcellularLocation>
</comment>